<evidence type="ECO:0000313" key="2">
    <source>
        <dbReference type="Proteomes" id="UP000700334"/>
    </source>
</evidence>
<dbReference type="Proteomes" id="UP000700334">
    <property type="component" value="Unassembled WGS sequence"/>
</dbReference>
<dbReference type="InterPro" id="IPR036647">
    <property type="entry name" value="GTF2I-like_rpt_sf"/>
</dbReference>
<feature type="non-terminal residue" evidence="1">
    <location>
        <position position="160"/>
    </location>
</feature>
<name>A0A8J6AB02_GALPY</name>
<evidence type="ECO:0000313" key="1">
    <source>
        <dbReference type="EMBL" id="KAG8513940.1"/>
    </source>
</evidence>
<accession>A0A8J6AB02</accession>
<keyword evidence="2" id="KW-1185">Reference proteome</keyword>
<proteinExistence type="predicted"/>
<dbReference type="Gene3D" id="3.90.1460.10">
    <property type="entry name" value="GTF2I-like"/>
    <property type="match status" value="1"/>
</dbReference>
<feature type="non-terminal residue" evidence="1">
    <location>
        <position position="1"/>
    </location>
</feature>
<dbReference type="AlphaFoldDB" id="A0A8J6AB02"/>
<gene>
    <name evidence="1" type="ORF">J0S82_003540</name>
</gene>
<organism evidence="1 2">
    <name type="scientific">Galemys pyrenaicus</name>
    <name type="common">Iberian desman</name>
    <name type="synonym">Pyrenean desman</name>
    <dbReference type="NCBI Taxonomy" id="202257"/>
    <lineage>
        <taxon>Eukaryota</taxon>
        <taxon>Metazoa</taxon>
        <taxon>Chordata</taxon>
        <taxon>Craniata</taxon>
        <taxon>Vertebrata</taxon>
        <taxon>Euteleostomi</taxon>
        <taxon>Mammalia</taxon>
        <taxon>Eutheria</taxon>
        <taxon>Laurasiatheria</taxon>
        <taxon>Eulipotyphla</taxon>
        <taxon>Talpidae</taxon>
        <taxon>Galemys</taxon>
    </lineage>
</organism>
<comment type="caution">
    <text evidence="1">The sequence shown here is derived from an EMBL/GenBank/DDBJ whole genome shotgun (WGS) entry which is preliminary data.</text>
</comment>
<protein>
    <submittedName>
        <fullName evidence="1">Uncharacterized protein</fullName>
    </submittedName>
</protein>
<sequence length="160" mass="18739">HKALEAIQIILKLRSLWKTLITATLKSQLLQPLTVVAFKFWRREFSFEAWNAKTMVMKVSKTEKAIQLREEINDLFRGKFGEIIAMSFSVNILYRKKKSQPSLAVWWLMAGLLGCHPLLHGHHIHEKDKTQLSQISRRFQQQEIREIDESAQSKQEPDPM</sequence>
<dbReference type="EMBL" id="JAGFMF010011752">
    <property type="protein sequence ID" value="KAG8513940.1"/>
    <property type="molecule type" value="Genomic_DNA"/>
</dbReference>
<reference evidence="1" key="1">
    <citation type="journal article" date="2021" name="Evol. Appl.">
        <title>The genome of the Pyrenean desman and the effects of bottlenecks and inbreeding on the genomic landscape of an endangered species.</title>
        <authorList>
            <person name="Escoda L."/>
            <person name="Castresana J."/>
        </authorList>
    </citation>
    <scope>NUCLEOTIDE SEQUENCE</scope>
    <source>
        <strain evidence="1">IBE-C5619</strain>
    </source>
</reference>